<gene>
    <name evidence="2" type="ORF">Agub_g5164</name>
</gene>
<evidence type="ECO:0000313" key="3">
    <source>
        <dbReference type="Proteomes" id="UP001054857"/>
    </source>
</evidence>
<feature type="transmembrane region" description="Helical" evidence="1">
    <location>
        <begin position="105"/>
        <end position="124"/>
    </location>
</feature>
<sequence length="129" mass="14137">IVSIFYTVHAIISRARNTMPLFLPPVARFAALLALALTYATISIRTKPPGVARLLMSLPVVLLFSMGPMQLFGHESILVSGSLAFTITLLGNLKLLAFSANRGPLAYPGLTAVQWLMLLLLPYYPVKRR</sequence>
<feature type="transmembrane region" description="Helical" evidence="1">
    <location>
        <begin position="54"/>
        <end position="71"/>
    </location>
</feature>
<accession>A0AAD3DLJ2</accession>
<dbReference type="EMBL" id="BMAR01000007">
    <property type="protein sequence ID" value="GFR44069.1"/>
    <property type="molecule type" value="Genomic_DNA"/>
</dbReference>
<keyword evidence="1" id="KW-0472">Membrane</keyword>
<proteinExistence type="predicted"/>
<reference evidence="2 3" key="1">
    <citation type="journal article" date="2021" name="Sci. Rep.">
        <title>Genome sequencing of the multicellular alga Astrephomene provides insights into convergent evolution of germ-soma differentiation.</title>
        <authorList>
            <person name="Yamashita S."/>
            <person name="Yamamoto K."/>
            <person name="Matsuzaki R."/>
            <person name="Suzuki S."/>
            <person name="Yamaguchi H."/>
            <person name="Hirooka S."/>
            <person name="Minakuchi Y."/>
            <person name="Miyagishima S."/>
            <person name="Kawachi M."/>
            <person name="Toyoda A."/>
            <person name="Nozaki H."/>
        </authorList>
    </citation>
    <scope>NUCLEOTIDE SEQUENCE [LARGE SCALE GENOMIC DNA]</scope>
    <source>
        <strain evidence="2 3">NIES-4017</strain>
    </source>
</reference>
<keyword evidence="1" id="KW-1133">Transmembrane helix</keyword>
<evidence type="ECO:0000313" key="2">
    <source>
        <dbReference type="EMBL" id="GFR44069.1"/>
    </source>
</evidence>
<feature type="transmembrane region" description="Helical" evidence="1">
    <location>
        <begin position="77"/>
        <end position="98"/>
    </location>
</feature>
<comment type="caution">
    <text evidence="2">The sequence shown here is derived from an EMBL/GenBank/DDBJ whole genome shotgun (WGS) entry which is preliminary data.</text>
</comment>
<dbReference type="AlphaFoldDB" id="A0AAD3DLJ2"/>
<keyword evidence="3" id="KW-1185">Reference proteome</keyword>
<name>A0AAD3DLJ2_9CHLO</name>
<keyword evidence="1" id="KW-0812">Transmembrane</keyword>
<feature type="non-terminal residue" evidence="2">
    <location>
        <position position="129"/>
    </location>
</feature>
<organism evidence="2 3">
    <name type="scientific">Astrephomene gubernaculifera</name>
    <dbReference type="NCBI Taxonomy" id="47775"/>
    <lineage>
        <taxon>Eukaryota</taxon>
        <taxon>Viridiplantae</taxon>
        <taxon>Chlorophyta</taxon>
        <taxon>core chlorophytes</taxon>
        <taxon>Chlorophyceae</taxon>
        <taxon>CS clade</taxon>
        <taxon>Chlamydomonadales</taxon>
        <taxon>Astrephomenaceae</taxon>
        <taxon>Astrephomene</taxon>
    </lineage>
</organism>
<evidence type="ECO:0000256" key="1">
    <source>
        <dbReference type="SAM" id="Phobius"/>
    </source>
</evidence>
<feature type="transmembrane region" description="Helical" evidence="1">
    <location>
        <begin position="22"/>
        <end position="42"/>
    </location>
</feature>
<dbReference type="Proteomes" id="UP001054857">
    <property type="component" value="Unassembled WGS sequence"/>
</dbReference>
<protein>
    <submittedName>
        <fullName evidence="2">Uncharacterized protein</fullName>
    </submittedName>
</protein>